<dbReference type="STRING" id="1965070.A0A443RBI1"/>
<keyword evidence="3 5" id="KW-1133">Transmembrane helix</keyword>
<sequence length="178" mass="19992">MDPKANGNGMAIDPASPEYSYFHYQANYLRNSRAIGVLWAVFTMCYAIINVVVFVQPQWLGDTETSKGTGYFGLWKSCRLLQDGQDLLCEGRLDDFGSIATPAFRASTVFVGLAVFVIILCLCSFVLFFFLHSSTVFHICGWLQAFNGKFAYLFLARTAAAAKDFESLSLKMYWFSLM</sequence>
<name>A0A443RBI1_9ACAR</name>
<comment type="subcellular location">
    <subcellularLocation>
        <location evidence="1">Membrane</location>
        <topology evidence="1">Multi-pass membrane protein</topology>
    </subcellularLocation>
</comment>
<dbReference type="PANTHER" id="PTHR12489">
    <property type="entry name" value="LIPOMA HMGIC FUSION PARTNER-LIKE PROTEIN"/>
    <property type="match status" value="1"/>
</dbReference>
<dbReference type="OrthoDB" id="5873721at2759"/>
<dbReference type="AlphaFoldDB" id="A0A443RBI1"/>
<evidence type="ECO:0000256" key="2">
    <source>
        <dbReference type="ARBA" id="ARBA00022692"/>
    </source>
</evidence>
<dbReference type="GO" id="GO:0007605">
    <property type="term" value="P:sensory perception of sound"/>
    <property type="evidence" value="ECO:0007669"/>
    <property type="project" value="TreeGrafter"/>
</dbReference>
<evidence type="ECO:0000256" key="5">
    <source>
        <dbReference type="SAM" id="Phobius"/>
    </source>
</evidence>
<evidence type="ECO:0008006" key="8">
    <source>
        <dbReference type="Google" id="ProtNLM"/>
    </source>
</evidence>
<feature type="transmembrane region" description="Helical" evidence="5">
    <location>
        <begin position="34"/>
        <end position="55"/>
    </location>
</feature>
<reference evidence="6 7" key="1">
    <citation type="journal article" date="2018" name="Gigascience">
        <title>Genomes of trombidid mites reveal novel predicted allergens and laterally-transferred genes associated with secondary metabolism.</title>
        <authorList>
            <person name="Dong X."/>
            <person name="Chaisiri K."/>
            <person name="Xia D."/>
            <person name="Armstrong S.D."/>
            <person name="Fang Y."/>
            <person name="Donnelly M.J."/>
            <person name="Kadowaki T."/>
            <person name="McGarry J.W."/>
            <person name="Darby A.C."/>
            <person name="Makepeace B.L."/>
        </authorList>
    </citation>
    <scope>NUCLEOTIDE SEQUENCE [LARGE SCALE GENOMIC DNA]</scope>
    <source>
        <strain evidence="6">UoL-WK</strain>
    </source>
</reference>
<dbReference type="GO" id="GO:0005886">
    <property type="term" value="C:plasma membrane"/>
    <property type="evidence" value="ECO:0007669"/>
    <property type="project" value="TreeGrafter"/>
</dbReference>
<evidence type="ECO:0000256" key="4">
    <source>
        <dbReference type="ARBA" id="ARBA00023136"/>
    </source>
</evidence>
<dbReference type="PANTHER" id="PTHR12489:SF1">
    <property type="entry name" value="LP10272P"/>
    <property type="match status" value="1"/>
</dbReference>
<gene>
    <name evidence="6" type="ORF">B4U79_12922</name>
</gene>
<keyword evidence="4 5" id="KW-0472">Membrane</keyword>
<evidence type="ECO:0000313" key="6">
    <source>
        <dbReference type="EMBL" id="RWS12632.1"/>
    </source>
</evidence>
<keyword evidence="2 5" id="KW-0812">Transmembrane</keyword>
<keyword evidence="7" id="KW-1185">Reference proteome</keyword>
<dbReference type="InterPro" id="IPR019372">
    <property type="entry name" value="LHFPL"/>
</dbReference>
<organism evidence="6 7">
    <name type="scientific">Dinothrombium tinctorium</name>
    <dbReference type="NCBI Taxonomy" id="1965070"/>
    <lineage>
        <taxon>Eukaryota</taxon>
        <taxon>Metazoa</taxon>
        <taxon>Ecdysozoa</taxon>
        <taxon>Arthropoda</taxon>
        <taxon>Chelicerata</taxon>
        <taxon>Arachnida</taxon>
        <taxon>Acari</taxon>
        <taxon>Acariformes</taxon>
        <taxon>Trombidiformes</taxon>
        <taxon>Prostigmata</taxon>
        <taxon>Anystina</taxon>
        <taxon>Parasitengona</taxon>
        <taxon>Trombidioidea</taxon>
        <taxon>Trombidiidae</taxon>
        <taxon>Dinothrombium</taxon>
    </lineage>
</organism>
<accession>A0A443RBI1</accession>
<dbReference type="EMBL" id="NCKU01001244">
    <property type="protein sequence ID" value="RWS12632.1"/>
    <property type="molecule type" value="Genomic_DNA"/>
</dbReference>
<feature type="transmembrane region" description="Helical" evidence="5">
    <location>
        <begin position="109"/>
        <end position="131"/>
    </location>
</feature>
<proteinExistence type="predicted"/>
<comment type="caution">
    <text evidence="6">The sequence shown here is derived from an EMBL/GenBank/DDBJ whole genome shotgun (WGS) entry which is preliminary data.</text>
</comment>
<evidence type="ECO:0000313" key="7">
    <source>
        <dbReference type="Proteomes" id="UP000285301"/>
    </source>
</evidence>
<evidence type="ECO:0000256" key="3">
    <source>
        <dbReference type="ARBA" id="ARBA00022989"/>
    </source>
</evidence>
<dbReference type="Pfam" id="PF10242">
    <property type="entry name" value="L_HMGIC_fpl"/>
    <property type="match status" value="1"/>
</dbReference>
<dbReference type="Proteomes" id="UP000285301">
    <property type="component" value="Unassembled WGS sequence"/>
</dbReference>
<evidence type="ECO:0000256" key="1">
    <source>
        <dbReference type="ARBA" id="ARBA00004141"/>
    </source>
</evidence>
<protein>
    <recommendedName>
        <fullName evidence="8">Lipoma HMGIC fusion partner-like 3 protein</fullName>
    </recommendedName>
</protein>